<gene>
    <name evidence="1" type="ORF">SRB5_17660</name>
</gene>
<protein>
    <submittedName>
        <fullName evidence="1">Uncharacterized protein</fullName>
    </submittedName>
</protein>
<reference evidence="1 2" key="1">
    <citation type="submission" date="2019-10" db="EMBL/GenBank/DDBJ databases">
        <title>Streptomyces smaragdinus sp. nov. and Streptomyces fabii sp. nov., isolated from the gut of fungus growing-termite Macrotermes natalensis.</title>
        <authorList>
            <person name="Schwitalla J."/>
            <person name="Benndorf R."/>
            <person name="Martin K."/>
            <person name="De Beer W."/>
            <person name="Kaster A.-K."/>
            <person name="Vollmers J."/>
            <person name="Poulsen M."/>
            <person name="Beemelmanns C."/>
        </authorList>
    </citation>
    <scope>NUCLEOTIDE SEQUENCE [LARGE SCALE GENOMIC DNA]</scope>
    <source>
        <strain evidence="1 2">RB5</strain>
    </source>
</reference>
<dbReference type="Proteomes" id="UP000466345">
    <property type="component" value="Unassembled WGS sequence"/>
</dbReference>
<accession>A0A7K0CDV2</accession>
<dbReference type="AlphaFoldDB" id="A0A7K0CDV2"/>
<name>A0A7K0CDV2_9ACTN</name>
<dbReference type="EMBL" id="WEGJ01000004">
    <property type="protein sequence ID" value="MQY11647.1"/>
    <property type="molecule type" value="Genomic_DNA"/>
</dbReference>
<proteinExistence type="predicted"/>
<evidence type="ECO:0000313" key="1">
    <source>
        <dbReference type="EMBL" id="MQY11647.1"/>
    </source>
</evidence>
<evidence type="ECO:0000313" key="2">
    <source>
        <dbReference type="Proteomes" id="UP000466345"/>
    </source>
</evidence>
<sequence length="434" mass="46599">MCPDITRNLQQTGQLSRAWFHAADRPAPADLRTLDQHGITAALHRALRGPGISLRSPLPAGPLVLPRSSYDELFDLTRAMLGLCRRAVLALAPTWPARLEALGAQPEDHPLLSALDTTETEYCTLMASADFTVGPQGAPQLLRMHAAGDIRGVAETAAFTGVWQRAHRPGAFFGHDPVGRRARSVGEVCAARGLARSAAFLGGPRSGARPDAPYGEADAERMRGCGFTTDFVEPAELPDALGPPGAPRYSVVLDNGAATPAALRRGLLLPPAGSALLADPRTLALVSAGLPWLTRREERLVRRHLPWTRMTLPGRTRWRDEECELPDVLLRHQQQFVLRPGHPAGSRTLVGCHTAAGVWARAVDEAFTHGSGVVQEYVEPAAVTVELTDGEVLYPASVAPVLTAMLFAGRPGGCWARFTVADRGRAENAVLAWE</sequence>
<dbReference type="RefSeq" id="WP_153450948.1">
    <property type="nucleotide sequence ID" value="NZ_WEGJ01000004.1"/>
</dbReference>
<dbReference type="OrthoDB" id="5486793at2"/>
<keyword evidence="2" id="KW-1185">Reference proteome</keyword>
<comment type="caution">
    <text evidence="1">The sequence shown here is derived from an EMBL/GenBank/DDBJ whole genome shotgun (WGS) entry which is preliminary data.</text>
</comment>
<organism evidence="1 2">
    <name type="scientific">Streptomyces smaragdinus</name>
    <dbReference type="NCBI Taxonomy" id="2585196"/>
    <lineage>
        <taxon>Bacteria</taxon>
        <taxon>Bacillati</taxon>
        <taxon>Actinomycetota</taxon>
        <taxon>Actinomycetes</taxon>
        <taxon>Kitasatosporales</taxon>
        <taxon>Streptomycetaceae</taxon>
        <taxon>Streptomyces</taxon>
    </lineage>
</organism>